<protein>
    <submittedName>
        <fullName evidence="6">TetR family transcriptional regulator</fullName>
    </submittedName>
</protein>
<feature type="domain" description="HTH tetR-type" evidence="5">
    <location>
        <begin position="23"/>
        <end position="83"/>
    </location>
</feature>
<dbReference type="Pfam" id="PF02909">
    <property type="entry name" value="TetR_C_1"/>
    <property type="match status" value="1"/>
</dbReference>
<dbReference type="PANTHER" id="PTHR30055">
    <property type="entry name" value="HTH-TYPE TRANSCRIPTIONAL REGULATOR RUTR"/>
    <property type="match status" value="1"/>
</dbReference>
<dbReference type="PROSITE" id="PS50977">
    <property type="entry name" value="HTH_TETR_2"/>
    <property type="match status" value="1"/>
</dbReference>
<sequence>MTEIRADFVWSRPARGARGPKPTHTRDEFAQVSVQIADSEGIDAVSIRRVAQEVGVAPAALYRYVRRKDELHDLMVDLVFAEQAPPELSGHWRTDLRVVAYEARHRALRHPWLTTLSTQRIALGPGSLAWMEFAFGAFDGHELTADEIMTNVQTLIAFVTGHVLGQIGEEQASARSGMNHDEWLQAMSVHGEEIIGSGRYPRVARLMVEAAGPHDPDHADHSFDLGVERILDGMSAMVGAR</sequence>
<dbReference type="InterPro" id="IPR004111">
    <property type="entry name" value="Repressor_TetR_C"/>
</dbReference>
<keyword evidence="3" id="KW-0804">Transcription</keyword>
<reference evidence="6 7" key="1">
    <citation type="submission" date="2019-03" db="EMBL/GenBank/DDBJ databases">
        <title>Genomic Encyclopedia of Type Strains, Phase IV (KMG-IV): sequencing the most valuable type-strain genomes for metagenomic binning, comparative biology and taxonomic classification.</title>
        <authorList>
            <person name="Goeker M."/>
        </authorList>
    </citation>
    <scope>NUCLEOTIDE SEQUENCE [LARGE SCALE GENOMIC DNA]</scope>
    <source>
        <strain evidence="6 7">DSM 45361</strain>
    </source>
</reference>
<evidence type="ECO:0000313" key="7">
    <source>
        <dbReference type="Proteomes" id="UP000295444"/>
    </source>
</evidence>
<evidence type="ECO:0000256" key="4">
    <source>
        <dbReference type="PROSITE-ProRule" id="PRU00335"/>
    </source>
</evidence>
<dbReference type="Proteomes" id="UP000295444">
    <property type="component" value="Unassembled WGS sequence"/>
</dbReference>
<dbReference type="GO" id="GO:0000976">
    <property type="term" value="F:transcription cis-regulatory region binding"/>
    <property type="evidence" value="ECO:0007669"/>
    <property type="project" value="TreeGrafter"/>
</dbReference>
<comment type="caution">
    <text evidence="6">The sequence shown here is derived from an EMBL/GenBank/DDBJ whole genome shotgun (WGS) entry which is preliminary data.</text>
</comment>
<evidence type="ECO:0000313" key="6">
    <source>
        <dbReference type="EMBL" id="TDP91128.1"/>
    </source>
</evidence>
<dbReference type="PANTHER" id="PTHR30055:SF151">
    <property type="entry name" value="TRANSCRIPTIONAL REGULATORY PROTEIN"/>
    <property type="match status" value="1"/>
</dbReference>
<dbReference type="GO" id="GO:0045892">
    <property type="term" value="P:negative regulation of DNA-templated transcription"/>
    <property type="evidence" value="ECO:0007669"/>
    <property type="project" value="InterPro"/>
</dbReference>
<feature type="DNA-binding region" description="H-T-H motif" evidence="4">
    <location>
        <begin position="46"/>
        <end position="65"/>
    </location>
</feature>
<dbReference type="SUPFAM" id="SSF48498">
    <property type="entry name" value="Tetracyclin repressor-like, C-terminal domain"/>
    <property type="match status" value="1"/>
</dbReference>
<dbReference type="Gene3D" id="1.10.357.10">
    <property type="entry name" value="Tetracycline Repressor, domain 2"/>
    <property type="match status" value="1"/>
</dbReference>
<dbReference type="RefSeq" id="WP_133853913.1">
    <property type="nucleotide sequence ID" value="NZ_SNXZ01000009.1"/>
</dbReference>
<keyword evidence="1" id="KW-0805">Transcription regulation</keyword>
<evidence type="ECO:0000256" key="3">
    <source>
        <dbReference type="ARBA" id="ARBA00023163"/>
    </source>
</evidence>
<dbReference type="Gene3D" id="1.10.10.60">
    <property type="entry name" value="Homeodomain-like"/>
    <property type="match status" value="1"/>
</dbReference>
<dbReference type="EMBL" id="SNXZ01000009">
    <property type="protein sequence ID" value="TDP91128.1"/>
    <property type="molecule type" value="Genomic_DNA"/>
</dbReference>
<dbReference type="InterPro" id="IPR001647">
    <property type="entry name" value="HTH_TetR"/>
</dbReference>
<dbReference type="GO" id="GO:0003700">
    <property type="term" value="F:DNA-binding transcription factor activity"/>
    <property type="evidence" value="ECO:0007669"/>
    <property type="project" value="TreeGrafter"/>
</dbReference>
<accession>A0A4V3CXQ2</accession>
<evidence type="ECO:0000259" key="5">
    <source>
        <dbReference type="PROSITE" id="PS50977"/>
    </source>
</evidence>
<keyword evidence="2 4" id="KW-0238">DNA-binding</keyword>
<name>A0A4V3CXQ2_LABRH</name>
<evidence type="ECO:0000256" key="1">
    <source>
        <dbReference type="ARBA" id="ARBA00023015"/>
    </source>
</evidence>
<dbReference type="OrthoDB" id="3818006at2"/>
<evidence type="ECO:0000256" key="2">
    <source>
        <dbReference type="ARBA" id="ARBA00023125"/>
    </source>
</evidence>
<gene>
    <name evidence="6" type="ORF">EV186_109120</name>
</gene>
<dbReference type="SUPFAM" id="SSF46689">
    <property type="entry name" value="Homeodomain-like"/>
    <property type="match status" value="1"/>
</dbReference>
<organism evidence="6 7">
    <name type="scientific">Labedaea rhizosphaerae</name>
    <dbReference type="NCBI Taxonomy" id="598644"/>
    <lineage>
        <taxon>Bacteria</taxon>
        <taxon>Bacillati</taxon>
        <taxon>Actinomycetota</taxon>
        <taxon>Actinomycetes</taxon>
        <taxon>Pseudonocardiales</taxon>
        <taxon>Pseudonocardiaceae</taxon>
        <taxon>Labedaea</taxon>
    </lineage>
</organism>
<dbReference type="InterPro" id="IPR009057">
    <property type="entry name" value="Homeodomain-like_sf"/>
</dbReference>
<proteinExistence type="predicted"/>
<keyword evidence="7" id="KW-1185">Reference proteome</keyword>
<dbReference type="InterPro" id="IPR050109">
    <property type="entry name" value="HTH-type_TetR-like_transc_reg"/>
</dbReference>
<dbReference type="Pfam" id="PF00440">
    <property type="entry name" value="TetR_N"/>
    <property type="match status" value="1"/>
</dbReference>
<dbReference type="AlphaFoldDB" id="A0A4V3CXQ2"/>
<dbReference type="InterPro" id="IPR036271">
    <property type="entry name" value="Tet_transcr_reg_TetR-rel_C_sf"/>
</dbReference>